<dbReference type="RefSeq" id="WP_231911697.1">
    <property type="nucleotide sequence ID" value="NZ_LT993738.1"/>
</dbReference>
<reference evidence="3" key="1">
    <citation type="submission" date="2017-11" db="EMBL/GenBank/DDBJ databases">
        <authorList>
            <person name="Seth-Smith MB H."/>
        </authorList>
    </citation>
    <scope>NUCLEOTIDE SEQUENCE [LARGE SCALE GENOMIC DNA]</scope>
</reference>
<keyword evidence="1" id="KW-0472">Membrane</keyword>
<dbReference type="AlphaFoldDB" id="A0A2R8FAH9"/>
<name>A0A2R8FAH9_9CHLA</name>
<evidence type="ECO:0000313" key="3">
    <source>
        <dbReference type="Proteomes" id="UP000244926"/>
    </source>
</evidence>
<sequence length="523" mass="59648">MSIKSSRITTIDDATRINLSNNYSCTLKNSLKPLAYLLLAVLAAGLLVASLYFCTLISGSTVLLAMLITLSICSVLCVIYLFHQQSSREKTKVFSINNPSIFFSEETLNLLLGHEEETDINKLLKNFELNDYRRPRMFLPSSFLNEQGRPSVDRVGRITYFQKLVEGVVNKIKEFSKTPPKMLPLLMKFANKDLANSSVSVLYEGLLSVLNSPGEEILEMLFSLDRNWIKSVLHLDKTFTPSKEDLNFVKVIKYYLASPETRVFKTESHPSMIDFMTLKIQNINTLISAICLRSSHDRSKAFEIIQKFCPHFSIEEVKQFIEQRNILAPLLNYILEGEENSWLGPFSLNLETIASTSLYPEPSPSCWKSINHVDYAKNTPESQEVFNKTKESCKLALKKLVPPQLSIRSVGQILNFGNYKKGLGELKVIQEEIRETPFLVLEALLESEDFVLSLAKYLKLLMPLDLWEKFFYMVYSGYFQTGLICQGEVNTFCSRTQLDPEALQIALQQGKLLSFLFPKIYID</sequence>
<proteinExistence type="predicted"/>
<evidence type="ECO:0000313" key="2">
    <source>
        <dbReference type="EMBL" id="SPN73428.1"/>
    </source>
</evidence>
<dbReference type="KEGG" id="csee:C10C_0254"/>
<dbReference type="EMBL" id="LT993738">
    <property type="protein sequence ID" value="SPN73428.1"/>
    <property type="molecule type" value="Genomic_DNA"/>
</dbReference>
<keyword evidence="3" id="KW-1185">Reference proteome</keyword>
<protein>
    <submittedName>
        <fullName evidence="2">Uncharacterized protein</fullName>
    </submittedName>
</protein>
<evidence type="ECO:0000256" key="1">
    <source>
        <dbReference type="SAM" id="Phobius"/>
    </source>
</evidence>
<organism evidence="2 3">
    <name type="scientific">Chlamydia serpentis</name>
    <dbReference type="NCBI Taxonomy" id="1967782"/>
    <lineage>
        <taxon>Bacteria</taxon>
        <taxon>Pseudomonadati</taxon>
        <taxon>Chlamydiota</taxon>
        <taxon>Chlamydiia</taxon>
        <taxon>Chlamydiales</taxon>
        <taxon>Chlamydiaceae</taxon>
        <taxon>Chlamydia/Chlamydophila group</taxon>
        <taxon>Chlamydia</taxon>
    </lineage>
</organism>
<keyword evidence="1" id="KW-0812">Transmembrane</keyword>
<accession>A0A2R8FAH9</accession>
<feature type="transmembrane region" description="Helical" evidence="1">
    <location>
        <begin position="59"/>
        <end position="82"/>
    </location>
</feature>
<gene>
    <name evidence="2" type="ORF">C10C_0254</name>
</gene>
<keyword evidence="1" id="KW-1133">Transmembrane helix</keyword>
<feature type="transmembrane region" description="Helical" evidence="1">
    <location>
        <begin position="34"/>
        <end position="53"/>
    </location>
</feature>
<dbReference type="Proteomes" id="UP000244926">
    <property type="component" value="Chromosome I"/>
</dbReference>